<accession>A0A7J7LFI1</accession>
<dbReference type="OrthoDB" id="2014278at2759"/>
<dbReference type="Proteomes" id="UP000541444">
    <property type="component" value="Unassembled WGS sequence"/>
</dbReference>
<dbReference type="PANTHER" id="PTHR33103:SF19">
    <property type="entry name" value="OS09G0544700 PROTEIN"/>
    <property type="match status" value="1"/>
</dbReference>
<comment type="caution">
    <text evidence="1">The sequence shown here is derived from an EMBL/GenBank/DDBJ whole genome shotgun (WGS) entry which is preliminary data.</text>
</comment>
<evidence type="ECO:0000313" key="2">
    <source>
        <dbReference type="Proteomes" id="UP000541444"/>
    </source>
</evidence>
<protein>
    <submittedName>
        <fullName evidence="1">Uncharacterized protein</fullName>
    </submittedName>
</protein>
<sequence length="159" mass="17547">MRLVLDKITLKLMVSKSRNEVLYAEAGADFEDFIFSILTLPLGSVTKILGGNTSMGCIDNLYKGTGNNYIKSEKCRSMLLTLKIPQHYNCDSQLFDIKEGIELAKGIDIAVPEKSEVSREIFDKPHAEDSGRRSSGKADIKFVCIHKGSSLNLTFPSIG</sequence>
<reference evidence="1 2" key="1">
    <citation type="journal article" date="2020" name="IScience">
        <title>Genome Sequencing of the Endangered Kingdonia uniflora (Circaeasteraceae, Ranunculales) Reveals Potential Mechanisms of Evolutionary Specialization.</title>
        <authorList>
            <person name="Sun Y."/>
            <person name="Deng T."/>
            <person name="Zhang A."/>
            <person name="Moore M.J."/>
            <person name="Landis J.B."/>
            <person name="Lin N."/>
            <person name="Zhang H."/>
            <person name="Zhang X."/>
            <person name="Huang J."/>
            <person name="Zhang X."/>
            <person name="Sun H."/>
            <person name="Wang H."/>
        </authorList>
    </citation>
    <scope>NUCLEOTIDE SEQUENCE [LARGE SCALE GENOMIC DNA]</scope>
    <source>
        <strain evidence="1">TB1705</strain>
        <tissue evidence="1">Leaf</tissue>
    </source>
</reference>
<organism evidence="1 2">
    <name type="scientific">Kingdonia uniflora</name>
    <dbReference type="NCBI Taxonomy" id="39325"/>
    <lineage>
        <taxon>Eukaryota</taxon>
        <taxon>Viridiplantae</taxon>
        <taxon>Streptophyta</taxon>
        <taxon>Embryophyta</taxon>
        <taxon>Tracheophyta</taxon>
        <taxon>Spermatophyta</taxon>
        <taxon>Magnoliopsida</taxon>
        <taxon>Ranunculales</taxon>
        <taxon>Circaeasteraceae</taxon>
        <taxon>Kingdonia</taxon>
    </lineage>
</organism>
<proteinExistence type="predicted"/>
<dbReference type="AlphaFoldDB" id="A0A7J7LFI1"/>
<dbReference type="InterPro" id="IPR007750">
    <property type="entry name" value="DUF674"/>
</dbReference>
<evidence type="ECO:0000313" key="1">
    <source>
        <dbReference type="EMBL" id="KAF6141383.1"/>
    </source>
</evidence>
<keyword evidence="2" id="KW-1185">Reference proteome</keyword>
<gene>
    <name evidence="1" type="ORF">GIB67_021199</name>
</gene>
<name>A0A7J7LFI1_9MAGN</name>
<dbReference type="EMBL" id="JACGCM010002327">
    <property type="protein sequence ID" value="KAF6141383.1"/>
    <property type="molecule type" value="Genomic_DNA"/>
</dbReference>
<dbReference type="Pfam" id="PF05056">
    <property type="entry name" value="DUF674"/>
    <property type="match status" value="1"/>
</dbReference>
<dbReference type="PANTHER" id="PTHR33103">
    <property type="entry name" value="OS01G0153900 PROTEIN"/>
    <property type="match status" value="1"/>
</dbReference>